<evidence type="ECO:0000256" key="2">
    <source>
        <dbReference type="ARBA" id="ARBA00022741"/>
    </source>
</evidence>
<name>A0A1M6FC61_9FIRM</name>
<gene>
    <name evidence="5" type="ORF">SAMN05444373_101621</name>
</gene>
<keyword evidence="3 5" id="KW-0067">ATP-binding</keyword>
<dbReference type="PANTHER" id="PTHR42939">
    <property type="entry name" value="ABC TRANSPORTER ATP-BINDING PROTEIN ALBC-RELATED"/>
    <property type="match status" value="1"/>
</dbReference>
<feature type="domain" description="ABC transporter" evidence="4">
    <location>
        <begin position="4"/>
        <end position="228"/>
    </location>
</feature>
<dbReference type="AlphaFoldDB" id="A0A1M6FC61"/>
<dbReference type="EMBL" id="FQZP01000016">
    <property type="protein sequence ID" value="SHI95252.1"/>
    <property type="molecule type" value="Genomic_DNA"/>
</dbReference>
<keyword evidence="1" id="KW-0813">Transport</keyword>
<dbReference type="GO" id="GO:0005524">
    <property type="term" value="F:ATP binding"/>
    <property type="evidence" value="ECO:0007669"/>
    <property type="project" value="UniProtKB-KW"/>
</dbReference>
<dbReference type="OrthoDB" id="9804819at2"/>
<dbReference type="RefSeq" id="WP_149678470.1">
    <property type="nucleotide sequence ID" value="NZ_FQZP01000016.1"/>
</dbReference>
<keyword evidence="6" id="KW-1185">Reference proteome</keyword>
<dbReference type="InterPro" id="IPR003593">
    <property type="entry name" value="AAA+_ATPase"/>
</dbReference>
<sequence>MNVVILQDLVKRYRDKTALRGINLELQENCIVGLIGRNGAGKTTLMRTLAGYLKPTEGTALVFGEKPFDNIHVLSNIMYMDDDRFRDSDTLRDLLDRAALSYSRFDKTLALKLLEYFNIPVKARIKKLSRGMRTLFSLVIALMSRCPLTMLDEPTLGLDASHRKEFASLLLKDYANHPRTIIISSHLISELENLMEQVVLIDNGKLVFHKAIEDVQRYALYLAGHRKVLEEVAGRHQVICRESMGERLVLGIVNHLTAEELRQLEMQGIEISAMSVQDVCVNLTAPGKGGVLDVIAK</sequence>
<evidence type="ECO:0000259" key="4">
    <source>
        <dbReference type="PROSITE" id="PS50893"/>
    </source>
</evidence>
<evidence type="ECO:0000313" key="6">
    <source>
        <dbReference type="Proteomes" id="UP000324781"/>
    </source>
</evidence>
<dbReference type="InterPro" id="IPR003439">
    <property type="entry name" value="ABC_transporter-like_ATP-bd"/>
</dbReference>
<proteinExistence type="predicted"/>
<dbReference type="InterPro" id="IPR051782">
    <property type="entry name" value="ABC_Transporter_VariousFunc"/>
</dbReference>
<dbReference type="SMART" id="SM00382">
    <property type="entry name" value="AAA"/>
    <property type="match status" value="1"/>
</dbReference>
<accession>A0A1M6FC61</accession>
<dbReference type="PROSITE" id="PS50893">
    <property type="entry name" value="ABC_TRANSPORTER_2"/>
    <property type="match status" value="1"/>
</dbReference>
<dbReference type="Proteomes" id="UP000324781">
    <property type="component" value="Unassembled WGS sequence"/>
</dbReference>
<dbReference type="InterPro" id="IPR027417">
    <property type="entry name" value="P-loop_NTPase"/>
</dbReference>
<dbReference type="Gene3D" id="3.40.50.300">
    <property type="entry name" value="P-loop containing nucleotide triphosphate hydrolases"/>
    <property type="match status" value="1"/>
</dbReference>
<dbReference type="Pfam" id="PF00005">
    <property type="entry name" value="ABC_tran"/>
    <property type="match status" value="1"/>
</dbReference>
<dbReference type="SUPFAM" id="SSF52540">
    <property type="entry name" value="P-loop containing nucleoside triphosphate hydrolases"/>
    <property type="match status" value="1"/>
</dbReference>
<evidence type="ECO:0000256" key="1">
    <source>
        <dbReference type="ARBA" id="ARBA00022448"/>
    </source>
</evidence>
<evidence type="ECO:0000313" key="5">
    <source>
        <dbReference type="EMBL" id="SHI95252.1"/>
    </source>
</evidence>
<evidence type="ECO:0000256" key="3">
    <source>
        <dbReference type="ARBA" id="ARBA00022840"/>
    </source>
</evidence>
<dbReference type="PANTHER" id="PTHR42939:SF1">
    <property type="entry name" value="ABC TRANSPORTER ATP-BINDING PROTEIN ALBC-RELATED"/>
    <property type="match status" value="1"/>
</dbReference>
<reference evidence="5 6" key="1">
    <citation type="submission" date="2016-11" db="EMBL/GenBank/DDBJ databases">
        <authorList>
            <person name="Varghese N."/>
            <person name="Submissions S."/>
        </authorList>
    </citation>
    <scope>NUCLEOTIDE SEQUENCE [LARGE SCALE GENOMIC DNA]</scope>
    <source>
        <strain evidence="5 6">DSM 19027</strain>
    </source>
</reference>
<dbReference type="GO" id="GO:0016887">
    <property type="term" value="F:ATP hydrolysis activity"/>
    <property type="evidence" value="ECO:0007669"/>
    <property type="project" value="InterPro"/>
</dbReference>
<protein>
    <submittedName>
        <fullName evidence="5">ABC-2 type transport system ATP-binding protein</fullName>
    </submittedName>
</protein>
<dbReference type="CDD" id="cd03230">
    <property type="entry name" value="ABC_DR_subfamily_A"/>
    <property type="match status" value="1"/>
</dbReference>
<keyword evidence="2" id="KW-0547">Nucleotide-binding</keyword>
<organism evidence="5 6">
    <name type="scientific">Thermoclostridium caenicola</name>
    <dbReference type="NCBI Taxonomy" id="659425"/>
    <lineage>
        <taxon>Bacteria</taxon>
        <taxon>Bacillati</taxon>
        <taxon>Bacillota</taxon>
        <taxon>Clostridia</taxon>
        <taxon>Eubacteriales</taxon>
        <taxon>Oscillospiraceae</taxon>
        <taxon>Thermoclostridium</taxon>
    </lineage>
</organism>